<dbReference type="PANTHER" id="PTHR13274:SF2">
    <property type="entry name" value="SMALL RIBOSOMAL SUBUNIT PROTEIN MS25"/>
    <property type="match status" value="1"/>
</dbReference>
<evidence type="ECO:0000256" key="5">
    <source>
        <dbReference type="ARBA" id="ARBA00023274"/>
    </source>
</evidence>
<evidence type="ECO:0000313" key="10">
    <source>
        <dbReference type="RefSeq" id="XP_015591752.1"/>
    </source>
</evidence>
<protein>
    <recommendedName>
        <fullName evidence="6">Small ribosomal subunit protein mS25</fullName>
    </recommendedName>
    <alternativeName>
        <fullName evidence="7">28S ribosomal protein S25, mitochondrial</fullName>
    </alternativeName>
</protein>
<sequence>MPFMIGRNPARRTLEYLKSGRLFLKDSIQIFSINYNIFGDHHQGAKSFVYWYLPQVQYNNPNVQVITFKNLTPTPFVRCFYDNGKEMLIDIDSKTKEEILEHLIHVVGKSKELLAKEKIDFEKKDNPANFGVDCERNCICIIPGQLPCPGTVPLPNHMRGKYKFAKD</sequence>
<evidence type="ECO:0000256" key="1">
    <source>
        <dbReference type="ARBA" id="ARBA00004173"/>
    </source>
</evidence>
<dbReference type="Proteomes" id="UP000694920">
    <property type="component" value="Unplaced"/>
</dbReference>
<dbReference type="AlphaFoldDB" id="A0AAJ7BQ87"/>
<evidence type="ECO:0000313" key="9">
    <source>
        <dbReference type="Proteomes" id="UP000694920"/>
    </source>
</evidence>
<keyword evidence="4" id="KW-0496">Mitochondrion</keyword>
<dbReference type="GO" id="GO:0003735">
    <property type="term" value="F:structural constituent of ribosome"/>
    <property type="evidence" value="ECO:0007669"/>
    <property type="project" value="InterPro"/>
</dbReference>
<reference evidence="10" key="1">
    <citation type="submission" date="2025-08" db="UniProtKB">
        <authorList>
            <consortium name="RefSeq"/>
        </authorList>
    </citation>
    <scope>IDENTIFICATION</scope>
</reference>
<dbReference type="KEGG" id="ccin:107266107"/>
<dbReference type="InterPro" id="IPR007741">
    <property type="entry name" value="Ribosomal_mL43/mS25/NADH_DH"/>
</dbReference>
<evidence type="ECO:0000256" key="7">
    <source>
        <dbReference type="ARBA" id="ARBA00035369"/>
    </source>
</evidence>
<evidence type="ECO:0000256" key="3">
    <source>
        <dbReference type="ARBA" id="ARBA00022980"/>
    </source>
</evidence>
<dbReference type="InterPro" id="IPR040049">
    <property type="entry name" value="Ribosomal_mS25/mL61"/>
</dbReference>
<dbReference type="SUPFAM" id="SSF52833">
    <property type="entry name" value="Thioredoxin-like"/>
    <property type="match status" value="1"/>
</dbReference>
<keyword evidence="5" id="KW-0687">Ribonucleoprotein</keyword>
<organism evidence="9 10">
    <name type="scientific">Cephus cinctus</name>
    <name type="common">Wheat stem sawfly</name>
    <dbReference type="NCBI Taxonomy" id="211228"/>
    <lineage>
        <taxon>Eukaryota</taxon>
        <taxon>Metazoa</taxon>
        <taxon>Ecdysozoa</taxon>
        <taxon>Arthropoda</taxon>
        <taxon>Hexapoda</taxon>
        <taxon>Insecta</taxon>
        <taxon>Pterygota</taxon>
        <taxon>Neoptera</taxon>
        <taxon>Endopterygota</taxon>
        <taxon>Hymenoptera</taxon>
        <taxon>Cephoidea</taxon>
        <taxon>Cephidae</taxon>
        <taxon>Cephus</taxon>
    </lineage>
</organism>
<dbReference type="Gene3D" id="3.40.30.10">
    <property type="entry name" value="Glutaredoxin"/>
    <property type="match status" value="1"/>
</dbReference>
<keyword evidence="3 10" id="KW-0689">Ribosomal protein</keyword>
<gene>
    <name evidence="10" type="primary">LOC107266107</name>
</gene>
<dbReference type="PANTHER" id="PTHR13274">
    <property type="entry name" value="MITOCHONDRIAL RIBOSOMAL PROTEIN S25"/>
    <property type="match status" value="1"/>
</dbReference>
<evidence type="ECO:0000256" key="4">
    <source>
        <dbReference type="ARBA" id="ARBA00023128"/>
    </source>
</evidence>
<comment type="similarity">
    <text evidence="2">Belongs to the mitochondrion-specific ribosomal protein mS25 family.</text>
</comment>
<dbReference type="InterPro" id="IPR036249">
    <property type="entry name" value="Thioredoxin-like_sf"/>
</dbReference>
<feature type="domain" description="Ribosomal protein/NADH dehydrogenase" evidence="8">
    <location>
        <begin position="37"/>
        <end position="110"/>
    </location>
</feature>
<name>A0AAJ7BQ87_CEPCN</name>
<dbReference type="RefSeq" id="XP_015591752.1">
    <property type="nucleotide sequence ID" value="XM_015736266.2"/>
</dbReference>
<dbReference type="CTD" id="64432"/>
<dbReference type="GO" id="GO:1990904">
    <property type="term" value="C:ribonucleoprotein complex"/>
    <property type="evidence" value="ECO:0007669"/>
    <property type="project" value="UniProtKB-KW"/>
</dbReference>
<accession>A0AAJ7BQ87</accession>
<dbReference type="Pfam" id="PF05047">
    <property type="entry name" value="L51_S25_CI-B8"/>
    <property type="match status" value="1"/>
</dbReference>
<evidence type="ECO:0000256" key="2">
    <source>
        <dbReference type="ARBA" id="ARBA00008046"/>
    </source>
</evidence>
<dbReference type="GO" id="GO:0005840">
    <property type="term" value="C:ribosome"/>
    <property type="evidence" value="ECO:0007669"/>
    <property type="project" value="UniProtKB-KW"/>
</dbReference>
<comment type="subcellular location">
    <subcellularLocation>
        <location evidence="1">Mitochondrion</location>
    </subcellularLocation>
</comment>
<dbReference type="GeneID" id="107266107"/>
<evidence type="ECO:0000256" key="6">
    <source>
        <dbReference type="ARBA" id="ARBA00035139"/>
    </source>
</evidence>
<evidence type="ECO:0000259" key="8">
    <source>
        <dbReference type="SMART" id="SM00916"/>
    </source>
</evidence>
<proteinExistence type="inferred from homology"/>
<dbReference type="SMART" id="SM00916">
    <property type="entry name" value="L51_S25_CI-B8"/>
    <property type="match status" value="1"/>
</dbReference>
<dbReference type="GO" id="GO:0005739">
    <property type="term" value="C:mitochondrion"/>
    <property type="evidence" value="ECO:0007669"/>
    <property type="project" value="UniProtKB-SubCell"/>
</dbReference>
<keyword evidence="9" id="KW-1185">Reference proteome</keyword>